<evidence type="ECO:0000256" key="1">
    <source>
        <dbReference type="SAM" id="MobiDB-lite"/>
    </source>
</evidence>
<feature type="transmembrane region" description="Helical" evidence="2">
    <location>
        <begin position="41"/>
        <end position="67"/>
    </location>
</feature>
<dbReference type="EnsemblMetazoa" id="CapteT224853">
    <property type="protein sequence ID" value="CapteP224853"/>
    <property type="gene ID" value="CapteG224853"/>
</dbReference>
<dbReference type="Proteomes" id="UP000014760">
    <property type="component" value="Unassembled WGS sequence"/>
</dbReference>
<feature type="transmembrane region" description="Helical" evidence="2">
    <location>
        <begin position="73"/>
        <end position="102"/>
    </location>
</feature>
<name>R7U7L7_CAPTE</name>
<feature type="compositionally biased region" description="Basic and acidic residues" evidence="1">
    <location>
        <begin position="186"/>
        <end position="203"/>
    </location>
</feature>
<sequence length="314" mass="34324">MPSRSGPPSSHPASNNHPDPTSKQPSGPPSKQPEGNGRLPAIILTCILCVAGIVLAITGLVLILKYVDGSNEWTVGIVLLTIAGVFLIVAIALTIVLCAGLAKSQNKTNPNQKPPTPIYVQPKPPPKKTVSMQTSEPEPHKETPRAKRTRQEPQDYAHPLAYPTITPYPTPVATQSPKPPAKKPVKKEQPKMQKPKEKSDKEKKRPKPAEQPVSLQFKPVSSKDPSHPVTVHVQPISPDLQAITIQSQPPQPPPPPRPPVDQFIPVIVQPQPVLMQANQPDPMYLSPPRPRMPLLRRGYGRSMYGGHPMGYPFY</sequence>
<keyword evidence="2" id="KW-0472">Membrane</keyword>
<feature type="region of interest" description="Disordered" evidence="1">
    <location>
        <begin position="1"/>
        <end position="34"/>
    </location>
</feature>
<evidence type="ECO:0000256" key="2">
    <source>
        <dbReference type="SAM" id="Phobius"/>
    </source>
</evidence>
<evidence type="ECO:0000313" key="5">
    <source>
        <dbReference type="Proteomes" id="UP000014760"/>
    </source>
</evidence>
<feature type="compositionally biased region" description="Pro residues" evidence="1">
    <location>
        <begin position="249"/>
        <end position="259"/>
    </location>
</feature>
<evidence type="ECO:0000313" key="3">
    <source>
        <dbReference type="EMBL" id="ELU01929.1"/>
    </source>
</evidence>
<feature type="compositionally biased region" description="Low complexity" evidence="1">
    <location>
        <begin position="1"/>
        <end position="25"/>
    </location>
</feature>
<organism evidence="3">
    <name type="scientific">Capitella teleta</name>
    <name type="common">Polychaete worm</name>
    <dbReference type="NCBI Taxonomy" id="283909"/>
    <lineage>
        <taxon>Eukaryota</taxon>
        <taxon>Metazoa</taxon>
        <taxon>Spiralia</taxon>
        <taxon>Lophotrochozoa</taxon>
        <taxon>Annelida</taxon>
        <taxon>Polychaeta</taxon>
        <taxon>Sedentaria</taxon>
        <taxon>Scolecida</taxon>
        <taxon>Capitellidae</taxon>
        <taxon>Capitella</taxon>
    </lineage>
</organism>
<proteinExistence type="predicted"/>
<protein>
    <submittedName>
        <fullName evidence="3 4">Uncharacterized protein</fullName>
    </submittedName>
</protein>
<gene>
    <name evidence="3" type="ORF">CAPTEDRAFT_224853</name>
</gene>
<keyword evidence="2" id="KW-1133">Transmembrane helix</keyword>
<dbReference type="EMBL" id="AMQN01009078">
    <property type="status" value="NOT_ANNOTATED_CDS"/>
    <property type="molecule type" value="Genomic_DNA"/>
</dbReference>
<feature type="region of interest" description="Disordered" evidence="1">
    <location>
        <begin position="105"/>
        <end position="262"/>
    </location>
</feature>
<dbReference type="OMA" id="HHPHPEG"/>
<dbReference type="EMBL" id="KB304553">
    <property type="protein sequence ID" value="ELU01929.1"/>
    <property type="molecule type" value="Genomic_DNA"/>
</dbReference>
<reference evidence="5" key="1">
    <citation type="submission" date="2012-12" db="EMBL/GenBank/DDBJ databases">
        <authorList>
            <person name="Hellsten U."/>
            <person name="Grimwood J."/>
            <person name="Chapman J.A."/>
            <person name="Shapiro H."/>
            <person name="Aerts A."/>
            <person name="Otillar R.P."/>
            <person name="Terry A.Y."/>
            <person name="Boore J.L."/>
            <person name="Simakov O."/>
            <person name="Marletaz F."/>
            <person name="Cho S.-J."/>
            <person name="Edsinger-Gonzales E."/>
            <person name="Havlak P."/>
            <person name="Kuo D.-H."/>
            <person name="Larsson T."/>
            <person name="Lv J."/>
            <person name="Arendt D."/>
            <person name="Savage R."/>
            <person name="Osoegawa K."/>
            <person name="de Jong P."/>
            <person name="Lindberg D.R."/>
            <person name="Seaver E.C."/>
            <person name="Weisblat D.A."/>
            <person name="Putnam N.H."/>
            <person name="Grigoriev I.V."/>
            <person name="Rokhsar D.S."/>
        </authorList>
    </citation>
    <scope>NUCLEOTIDE SEQUENCE</scope>
    <source>
        <strain evidence="5">I ESC-2004</strain>
    </source>
</reference>
<keyword evidence="2" id="KW-0812">Transmembrane</keyword>
<evidence type="ECO:0000313" key="4">
    <source>
        <dbReference type="EnsemblMetazoa" id="CapteP224853"/>
    </source>
</evidence>
<accession>R7U7L7</accession>
<reference evidence="3 5" key="2">
    <citation type="journal article" date="2013" name="Nature">
        <title>Insights into bilaterian evolution from three spiralian genomes.</title>
        <authorList>
            <person name="Simakov O."/>
            <person name="Marletaz F."/>
            <person name="Cho S.J."/>
            <person name="Edsinger-Gonzales E."/>
            <person name="Havlak P."/>
            <person name="Hellsten U."/>
            <person name="Kuo D.H."/>
            <person name="Larsson T."/>
            <person name="Lv J."/>
            <person name="Arendt D."/>
            <person name="Savage R."/>
            <person name="Osoegawa K."/>
            <person name="de Jong P."/>
            <person name="Grimwood J."/>
            <person name="Chapman J.A."/>
            <person name="Shapiro H."/>
            <person name="Aerts A."/>
            <person name="Otillar R.P."/>
            <person name="Terry A.Y."/>
            <person name="Boore J.L."/>
            <person name="Grigoriev I.V."/>
            <person name="Lindberg D.R."/>
            <person name="Seaver E.C."/>
            <person name="Weisblat D.A."/>
            <person name="Putnam N.H."/>
            <person name="Rokhsar D.S."/>
        </authorList>
    </citation>
    <scope>NUCLEOTIDE SEQUENCE</scope>
    <source>
        <strain evidence="3 5">I ESC-2004</strain>
    </source>
</reference>
<keyword evidence="5" id="KW-1185">Reference proteome</keyword>
<feature type="compositionally biased region" description="Basic and acidic residues" evidence="1">
    <location>
        <begin position="137"/>
        <end position="155"/>
    </location>
</feature>
<dbReference type="HOGENOM" id="CLU_886360_0_0_1"/>
<reference evidence="4" key="3">
    <citation type="submission" date="2015-06" db="UniProtKB">
        <authorList>
            <consortium name="EnsemblMetazoa"/>
        </authorList>
    </citation>
    <scope>IDENTIFICATION</scope>
</reference>
<dbReference type="AlphaFoldDB" id="R7U7L7"/>